<dbReference type="EMBL" id="QVTD01000021">
    <property type="protein sequence ID" value="RFU60886.1"/>
    <property type="molecule type" value="Genomic_DNA"/>
</dbReference>
<dbReference type="Pfam" id="PF09954">
    <property type="entry name" value="DUF2188"/>
    <property type="match status" value="1"/>
</dbReference>
<accession>A0A372L6W2</accession>
<dbReference type="OrthoDB" id="2168035at2"/>
<dbReference type="RefSeq" id="WP_117324300.1">
    <property type="nucleotide sequence ID" value="NZ_QVTD01000021.1"/>
</dbReference>
<evidence type="ECO:0000313" key="3">
    <source>
        <dbReference type="Proteomes" id="UP000262939"/>
    </source>
</evidence>
<reference evidence="2 3" key="1">
    <citation type="submission" date="2018-08" db="EMBL/GenBank/DDBJ databases">
        <title>Bacillus chawlae sp. nov., Bacillus glennii sp. nov., and Bacillus saganii sp. nov. Isolated from the Vehicle Assembly Building at Kennedy Space Center where the Viking Spacecraft were Assembled.</title>
        <authorList>
            <person name="Seuylemezian A."/>
            <person name="Vaishampayan P."/>
        </authorList>
    </citation>
    <scope>NUCLEOTIDE SEQUENCE [LARGE SCALE GENOMIC DNA]</scope>
    <source>
        <strain evidence="2 3">V44-8</strain>
    </source>
</reference>
<feature type="region of interest" description="Disordered" evidence="1">
    <location>
        <begin position="1"/>
        <end position="22"/>
    </location>
</feature>
<gene>
    <name evidence="2" type="ORF">D0466_20115</name>
</gene>
<evidence type="ECO:0000313" key="2">
    <source>
        <dbReference type="EMBL" id="RFU60886.1"/>
    </source>
</evidence>
<dbReference type="AlphaFoldDB" id="A0A372L6W2"/>
<evidence type="ECO:0000256" key="1">
    <source>
        <dbReference type="SAM" id="MobiDB-lite"/>
    </source>
</evidence>
<sequence>MEKKKNDNGSNHGERDEYFKERAGTDDARFHVVPHDEEGWAVKTEGEDEPGYTSDSKSEAVKEAKRMAEEAETMAIIHDEDGKIEEQHNYQE</sequence>
<organism evidence="2 3">
    <name type="scientific">Peribacillus glennii</name>
    <dbReference type="NCBI Taxonomy" id="2303991"/>
    <lineage>
        <taxon>Bacteria</taxon>
        <taxon>Bacillati</taxon>
        <taxon>Bacillota</taxon>
        <taxon>Bacilli</taxon>
        <taxon>Bacillales</taxon>
        <taxon>Bacillaceae</taxon>
        <taxon>Peribacillus</taxon>
    </lineage>
</organism>
<keyword evidence="3" id="KW-1185">Reference proteome</keyword>
<comment type="caution">
    <text evidence="2">The sequence shown here is derived from an EMBL/GenBank/DDBJ whole genome shotgun (WGS) entry which is preliminary data.</text>
</comment>
<proteinExistence type="predicted"/>
<dbReference type="InterPro" id="IPR018691">
    <property type="entry name" value="DUF2188"/>
</dbReference>
<protein>
    <submittedName>
        <fullName evidence="2">DUF2188 domain-containing protein</fullName>
    </submittedName>
</protein>
<dbReference type="Proteomes" id="UP000262939">
    <property type="component" value="Unassembled WGS sequence"/>
</dbReference>
<name>A0A372L6W2_9BACI</name>